<proteinExistence type="predicted"/>
<dbReference type="AlphaFoldDB" id="A0A562SMV1"/>
<sequence>MTDFKRRTLILNSGKQIKLFGNSLAIGKSLQIGEGYAPNIFSCSEQLQQAKATTDVSKTTQENKPPGEQPPKKTIVNMINPYQLTEADIFEIADYNIRLWLDLKDNIRRYGVNNPRVFNRDASL</sequence>
<dbReference type="EMBL" id="VLLG01000006">
    <property type="protein sequence ID" value="TWI82572.1"/>
    <property type="molecule type" value="Genomic_DNA"/>
</dbReference>
<feature type="region of interest" description="Disordered" evidence="1">
    <location>
        <begin position="52"/>
        <end position="74"/>
    </location>
</feature>
<name>A0A562SMV1_CHIJA</name>
<organism evidence="2 3">
    <name type="scientific">Chitinophaga japonensis</name>
    <name type="common">Flexibacter japonensis</name>
    <dbReference type="NCBI Taxonomy" id="104662"/>
    <lineage>
        <taxon>Bacteria</taxon>
        <taxon>Pseudomonadati</taxon>
        <taxon>Bacteroidota</taxon>
        <taxon>Chitinophagia</taxon>
        <taxon>Chitinophagales</taxon>
        <taxon>Chitinophagaceae</taxon>
        <taxon>Chitinophaga</taxon>
    </lineage>
</organism>
<accession>A0A562SMV1</accession>
<evidence type="ECO:0000313" key="2">
    <source>
        <dbReference type="EMBL" id="TWI82572.1"/>
    </source>
</evidence>
<protein>
    <submittedName>
        <fullName evidence="2">Uncharacterized protein</fullName>
    </submittedName>
</protein>
<keyword evidence="3" id="KW-1185">Reference proteome</keyword>
<feature type="compositionally biased region" description="Polar residues" evidence="1">
    <location>
        <begin position="52"/>
        <end position="63"/>
    </location>
</feature>
<dbReference type="OrthoDB" id="680937at2"/>
<reference evidence="2 3" key="1">
    <citation type="journal article" date="2013" name="Stand. Genomic Sci.">
        <title>Genomic Encyclopedia of Type Strains, Phase I: The one thousand microbial genomes (KMG-I) project.</title>
        <authorList>
            <person name="Kyrpides N.C."/>
            <person name="Woyke T."/>
            <person name="Eisen J.A."/>
            <person name="Garrity G."/>
            <person name="Lilburn T.G."/>
            <person name="Beck B.J."/>
            <person name="Whitman W.B."/>
            <person name="Hugenholtz P."/>
            <person name="Klenk H.P."/>
        </authorList>
    </citation>
    <scope>NUCLEOTIDE SEQUENCE [LARGE SCALE GENOMIC DNA]</scope>
    <source>
        <strain evidence="2 3">DSM 13484</strain>
    </source>
</reference>
<evidence type="ECO:0000256" key="1">
    <source>
        <dbReference type="SAM" id="MobiDB-lite"/>
    </source>
</evidence>
<dbReference type="RefSeq" id="WP_145718780.1">
    <property type="nucleotide sequence ID" value="NZ_BAAAFY010000006.1"/>
</dbReference>
<gene>
    <name evidence="2" type="ORF">LX66_5146</name>
</gene>
<comment type="caution">
    <text evidence="2">The sequence shown here is derived from an EMBL/GenBank/DDBJ whole genome shotgun (WGS) entry which is preliminary data.</text>
</comment>
<dbReference type="Proteomes" id="UP000316778">
    <property type="component" value="Unassembled WGS sequence"/>
</dbReference>
<evidence type="ECO:0000313" key="3">
    <source>
        <dbReference type="Proteomes" id="UP000316778"/>
    </source>
</evidence>